<protein>
    <recommendedName>
        <fullName evidence="6">Probable septum site-determining protein MinC</fullName>
    </recommendedName>
</protein>
<keyword evidence="10" id="KW-1185">Reference proteome</keyword>
<organism evidence="9 10">
    <name type="scientific">Propionigenium maris DSM 9537</name>
    <dbReference type="NCBI Taxonomy" id="1123000"/>
    <lineage>
        <taxon>Bacteria</taxon>
        <taxon>Fusobacteriati</taxon>
        <taxon>Fusobacteriota</taxon>
        <taxon>Fusobacteriia</taxon>
        <taxon>Fusobacteriales</taxon>
        <taxon>Fusobacteriaceae</taxon>
        <taxon>Propionigenium</taxon>
    </lineage>
</organism>
<name>A0A9W6GNC3_9FUSO</name>
<dbReference type="EMBL" id="BSDY01000011">
    <property type="protein sequence ID" value="GLI56969.1"/>
    <property type="molecule type" value="Genomic_DNA"/>
</dbReference>
<keyword evidence="4 6" id="KW-0131">Cell cycle</keyword>
<reference evidence="9" key="1">
    <citation type="submission" date="2022-12" db="EMBL/GenBank/DDBJ databases">
        <title>Reference genome sequencing for broad-spectrum identification of bacterial and archaeal isolates by mass spectrometry.</title>
        <authorList>
            <person name="Sekiguchi Y."/>
            <person name="Tourlousse D.M."/>
        </authorList>
    </citation>
    <scope>NUCLEOTIDE SEQUENCE</scope>
    <source>
        <strain evidence="9">10succ1</strain>
    </source>
</reference>
<dbReference type="InterPro" id="IPR013033">
    <property type="entry name" value="MinC"/>
</dbReference>
<feature type="domain" description="Septum site-determining protein MinC N-terminal" evidence="8">
    <location>
        <begin position="4"/>
        <end position="70"/>
    </location>
</feature>
<evidence type="ECO:0000256" key="1">
    <source>
        <dbReference type="ARBA" id="ARBA00006291"/>
    </source>
</evidence>
<dbReference type="InterPro" id="IPR036145">
    <property type="entry name" value="MinC_C_sf"/>
</dbReference>
<evidence type="ECO:0000256" key="3">
    <source>
        <dbReference type="ARBA" id="ARBA00023210"/>
    </source>
</evidence>
<dbReference type="PANTHER" id="PTHR34108:SF1">
    <property type="entry name" value="SEPTUM SITE-DETERMINING PROTEIN MINC"/>
    <property type="match status" value="1"/>
</dbReference>
<comment type="subunit">
    <text evidence="5 6">Interacts with MinD and FtsZ.</text>
</comment>
<dbReference type="Proteomes" id="UP001144471">
    <property type="component" value="Unassembled WGS sequence"/>
</dbReference>
<dbReference type="HAMAP" id="MF_00267">
    <property type="entry name" value="MinC"/>
    <property type="match status" value="1"/>
</dbReference>
<evidence type="ECO:0000313" key="9">
    <source>
        <dbReference type="EMBL" id="GLI56969.1"/>
    </source>
</evidence>
<comment type="function">
    <text evidence="6">Cell division inhibitor that blocks the formation of polar Z ring septums. Rapidly oscillates between the poles of the cell to destabilize FtsZ filaments that have formed before they mature into polar Z rings. Prevents FtsZ polymerization.</text>
</comment>
<keyword evidence="2 6" id="KW-0132">Cell division</keyword>
<gene>
    <name evidence="6 9" type="primary">minC</name>
    <name evidence="9" type="ORF">PM10SUCC1_24830</name>
</gene>
<evidence type="ECO:0000256" key="5">
    <source>
        <dbReference type="ARBA" id="ARBA00046874"/>
    </source>
</evidence>
<dbReference type="GO" id="GO:0000917">
    <property type="term" value="P:division septum assembly"/>
    <property type="evidence" value="ECO:0007669"/>
    <property type="project" value="UniProtKB-KW"/>
</dbReference>
<comment type="similarity">
    <text evidence="1 6">Belongs to the MinC family.</text>
</comment>
<dbReference type="GO" id="GO:0000902">
    <property type="term" value="P:cell morphogenesis"/>
    <property type="evidence" value="ECO:0007669"/>
    <property type="project" value="InterPro"/>
</dbReference>
<dbReference type="Gene3D" id="3.30.160.540">
    <property type="match status" value="1"/>
</dbReference>
<accession>A0A9W6GNC3</accession>
<proteinExistence type="inferred from homology"/>
<dbReference type="Pfam" id="PF03775">
    <property type="entry name" value="MinC_C"/>
    <property type="match status" value="1"/>
</dbReference>
<evidence type="ECO:0000256" key="4">
    <source>
        <dbReference type="ARBA" id="ARBA00023306"/>
    </source>
</evidence>
<dbReference type="InterPro" id="IPR016098">
    <property type="entry name" value="CAP/MinC_C"/>
</dbReference>
<evidence type="ECO:0000256" key="6">
    <source>
        <dbReference type="HAMAP-Rule" id="MF_00267"/>
    </source>
</evidence>
<evidence type="ECO:0000259" key="8">
    <source>
        <dbReference type="Pfam" id="PF22642"/>
    </source>
</evidence>
<evidence type="ECO:0000256" key="2">
    <source>
        <dbReference type="ARBA" id="ARBA00022618"/>
    </source>
</evidence>
<keyword evidence="3 6" id="KW-0717">Septation</keyword>
<dbReference type="GO" id="GO:0051302">
    <property type="term" value="P:regulation of cell division"/>
    <property type="evidence" value="ECO:0007669"/>
    <property type="project" value="InterPro"/>
</dbReference>
<dbReference type="SUPFAM" id="SSF63848">
    <property type="entry name" value="Cell-division inhibitor MinC, C-terminal domain"/>
    <property type="match status" value="1"/>
</dbReference>
<dbReference type="GO" id="GO:1901891">
    <property type="term" value="P:regulation of cell septum assembly"/>
    <property type="evidence" value="ECO:0007669"/>
    <property type="project" value="InterPro"/>
</dbReference>
<dbReference type="AlphaFoldDB" id="A0A9W6GNC3"/>
<dbReference type="InterPro" id="IPR055219">
    <property type="entry name" value="MinC_N_1"/>
</dbReference>
<evidence type="ECO:0000259" key="7">
    <source>
        <dbReference type="Pfam" id="PF03775"/>
    </source>
</evidence>
<dbReference type="Gene3D" id="2.160.20.70">
    <property type="match status" value="1"/>
</dbReference>
<sequence length="221" mass="24459">MNNVILKGKKDRLAIHLNKELDFETLKVSLREKLRSAGKFFANESMAIEFLNREMNNQEENELLGIIQEEGIDISCLITPENPGGEIQIFKKNLIDEGPTKFYRGSLRSGASLESEGNIVILGDVNPGARVSAKGNIVVLGYLNGTAHAGGENEEGAFIAALKMNPIQLRIGHRIARSPSGDMLTTNRIKKDGSLEVAYIKDDRMLIEDLSRSTLEDMIKF</sequence>
<comment type="caution">
    <text evidence="9">The sequence shown here is derived from an EMBL/GenBank/DDBJ whole genome shotgun (WGS) entry which is preliminary data.</text>
</comment>
<dbReference type="RefSeq" id="WP_281836378.1">
    <property type="nucleotide sequence ID" value="NZ_BSDY01000011.1"/>
</dbReference>
<feature type="domain" description="Septum formation inhibitor MinC C-terminal" evidence="7">
    <location>
        <begin position="103"/>
        <end position="207"/>
    </location>
</feature>
<evidence type="ECO:0000313" key="10">
    <source>
        <dbReference type="Proteomes" id="UP001144471"/>
    </source>
</evidence>
<dbReference type="InterPro" id="IPR005526">
    <property type="entry name" value="Septum_form_inhib_MinC_C"/>
</dbReference>
<dbReference type="PANTHER" id="PTHR34108">
    <property type="entry name" value="SEPTUM SITE-DETERMINING PROTEIN MINC"/>
    <property type="match status" value="1"/>
</dbReference>
<dbReference type="Pfam" id="PF22642">
    <property type="entry name" value="MinC_N_1"/>
    <property type="match status" value="1"/>
</dbReference>